<feature type="transmembrane region" description="Helical" evidence="1">
    <location>
        <begin position="21"/>
        <end position="42"/>
    </location>
</feature>
<sequence length="75" mass="8997">MSRPLDRLTRPCVFLYNWFDFFFFSSLGFSSLCNFGSFEIYAPDASFEDPLMRAYGYVLLDWILKMNFLIYDLYV</sequence>
<accession>A0A9I9DLD6</accession>
<proteinExistence type="predicted"/>
<evidence type="ECO:0000313" key="2">
    <source>
        <dbReference type="EnsemblPlants" id="MELO3C020156.2.1"/>
    </source>
</evidence>
<organism evidence="2">
    <name type="scientific">Cucumis melo</name>
    <name type="common">Muskmelon</name>
    <dbReference type="NCBI Taxonomy" id="3656"/>
    <lineage>
        <taxon>Eukaryota</taxon>
        <taxon>Viridiplantae</taxon>
        <taxon>Streptophyta</taxon>
        <taxon>Embryophyta</taxon>
        <taxon>Tracheophyta</taxon>
        <taxon>Spermatophyta</taxon>
        <taxon>Magnoliopsida</taxon>
        <taxon>eudicotyledons</taxon>
        <taxon>Gunneridae</taxon>
        <taxon>Pentapetalae</taxon>
        <taxon>rosids</taxon>
        <taxon>fabids</taxon>
        <taxon>Cucurbitales</taxon>
        <taxon>Cucurbitaceae</taxon>
        <taxon>Benincaseae</taxon>
        <taxon>Cucumis</taxon>
    </lineage>
</organism>
<keyword evidence="1" id="KW-1133">Transmembrane helix</keyword>
<reference evidence="2" key="1">
    <citation type="submission" date="2023-03" db="UniProtKB">
        <authorList>
            <consortium name="EnsemblPlants"/>
        </authorList>
    </citation>
    <scope>IDENTIFICATION</scope>
</reference>
<dbReference type="EnsemblPlants" id="MELO3C020156.2.1">
    <property type="protein sequence ID" value="MELO3C020156.2.1"/>
    <property type="gene ID" value="MELO3C020156.2"/>
</dbReference>
<evidence type="ECO:0000256" key="1">
    <source>
        <dbReference type="SAM" id="Phobius"/>
    </source>
</evidence>
<keyword evidence="1" id="KW-0812">Transmembrane</keyword>
<keyword evidence="1" id="KW-0472">Membrane</keyword>
<name>A0A9I9DLD6_CUCME</name>
<dbReference type="AlphaFoldDB" id="A0A9I9DLD6"/>
<protein>
    <submittedName>
        <fullName evidence="2">Uncharacterized protein</fullName>
    </submittedName>
</protein>
<dbReference type="Gramene" id="MELO3C020156.2.1">
    <property type="protein sequence ID" value="MELO3C020156.2.1"/>
    <property type="gene ID" value="MELO3C020156.2"/>
</dbReference>